<feature type="transmembrane region" description="Helical" evidence="1">
    <location>
        <begin position="56"/>
        <end position="76"/>
    </location>
</feature>
<keyword evidence="1" id="KW-0812">Transmembrane</keyword>
<evidence type="ECO:0000259" key="2">
    <source>
        <dbReference type="Pfam" id="PF06580"/>
    </source>
</evidence>
<keyword evidence="3" id="KW-0808">Transferase</keyword>
<dbReference type="PANTHER" id="PTHR34220">
    <property type="entry name" value="SENSOR HISTIDINE KINASE YPDA"/>
    <property type="match status" value="1"/>
</dbReference>
<keyword evidence="1" id="KW-1133">Transmembrane helix</keyword>
<sequence>MDFYGDYVYNGLDGFLKNFKYPSNLRILALYIPFFSIYSLNYLLVCKQTLSKKKLFLFAIAVLGMTFVFAGLRYVFDEVIIYKITGLHNYFDDSRNFIYYTFDNSYFAIKAIMFSTSLYLLFEYIENKNKLHLLEIEQKKAELSFLKSQLEPHFLFNTLNSFYTDLVDTQPKTAKDIYRLSELLRYVTYEAQHDFMPLQKEIQFIEDYLYFYKKRYEDALFLEFNLEGIIADQQIPSLVLIHFVENMFKHGVTYKKETPAKLSIQITQDHLILTTHNELSKAEKYTNTGIGKENLDKRLKAIYNTGYEFTYQQKGTTYHAYLKLSFKK</sequence>
<dbReference type="Proteomes" id="UP000633278">
    <property type="component" value="Unassembled WGS sequence"/>
</dbReference>
<reference evidence="3" key="1">
    <citation type="journal article" date="2014" name="Int. J. Syst. Evol. Microbiol.">
        <title>Complete genome sequence of Corynebacterium casei LMG S-19264T (=DSM 44701T), isolated from a smear-ripened cheese.</title>
        <authorList>
            <consortium name="US DOE Joint Genome Institute (JGI-PGF)"/>
            <person name="Walter F."/>
            <person name="Albersmeier A."/>
            <person name="Kalinowski J."/>
            <person name="Ruckert C."/>
        </authorList>
    </citation>
    <scope>NUCLEOTIDE SEQUENCE</scope>
    <source>
        <strain evidence="3">CGMCC 1.15763</strain>
    </source>
</reference>
<dbReference type="AlphaFoldDB" id="A0A917MAM5"/>
<evidence type="ECO:0000256" key="1">
    <source>
        <dbReference type="SAM" id="Phobius"/>
    </source>
</evidence>
<gene>
    <name evidence="3" type="ORF">GCM10011416_00720</name>
</gene>
<feature type="transmembrane region" description="Helical" evidence="1">
    <location>
        <begin position="25"/>
        <end position="44"/>
    </location>
</feature>
<dbReference type="PANTHER" id="PTHR34220:SF7">
    <property type="entry name" value="SENSOR HISTIDINE KINASE YPDA"/>
    <property type="match status" value="1"/>
</dbReference>
<keyword evidence="3" id="KW-0418">Kinase</keyword>
<evidence type="ECO:0000313" key="4">
    <source>
        <dbReference type="Proteomes" id="UP000633278"/>
    </source>
</evidence>
<protein>
    <submittedName>
        <fullName evidence="3">Histidine kinase</fullName>
    </submittedName>
</protein>
<dbReference type="Pfam" id="PF06580">
    <property type="entry name" value="His_kinase"/>
    <property type="match status" value="1"/>
</dbReference>
<dbReference type="GO" id="GO:0016020">
    <property type="term" value="C:membrane"/>
    <property type="evidence" value="ECO:0007669"/>
    <property type="project" value="InterPro"/>
</dbReference>
<keyword evidence="4" id="KW-1185">Reference proteome</keyword>
<name>A0A917MAM5_9FLAO</name>
<organism evidence="3 4">
    <name type="scientific">Polaribacter pacificus</name>
    <dbReference type="NCBI Taxonomy" id="1775173"/>
    <lineage>
        <taxon>Bacteria</taxon>
        <taxon>Pseudomonadati</taxon>
        <taxon>Bacteroidota</taxon>
        <taxon>Flavobacteriia</taxon>
        <taxon>Flavobacteriales</taxon>
        <taxon>Flavobacteriaceae</taxon>
    </lineage>
</organism>
<proteinExistence type="predicted"/>
<dbReference type="GO" id="GO:0000155">
    <property type="term" value="F:phosphorelay sensor kinase activity"/>
    <property type="evidence" value="ECO:0007669"/>
    <property type="project" value="InterPro"/>
</dbReference>
<dbReference type="InterPro" id="IPR010559">
    <property type="entry name" value="Sig_transdc_His_kin_internal"/>
</dbReference>
<evidence type="ECO:0000313" key="3">
    <source>
        <dbReference type="EMBL" id="GGG88318.1"/>
    </source>
</evidence>
<keyword evidence="1" id="KW-0472">Membrane</keyword>
<dbReference type="InterPro" id="IPR050640">
    <property type="entry name" value="Bact_2-comp_sensor_kinase"/>
</dbReference>
<comment type="caution">
    <text evidence="3">The sequence shown here is derived from an EMBL/GenBank/DDBJ whole genome shotgun (WGS) entry which is preliminary data.</text>
</comment>
<feature type="domain" description="Signal transduction histidine kinase internal region" evidence="2">
    <location>
        <begin position="141"/>
        <end position="220"/>
    </location>
</feature>
<reference evidence="3" key="2">
    <citation type="submission" date="2020-09" db="EMBL/GenBank/DDBJ databases">
        <authorList>
            <person name="Sun Q."/>
            <person name="Zhou Y."/>
        </authorList>
    </citation>
    <scope>NUCLEOTIDE SEQUENCE</scope>
    <source>
        <strain evidence="3">CGMCC 1.15763</strain>
    </source>
</reference>
<feature type="transmembrane region" description="Helical" evidence="1">
    <location>
        <begin position="105"/>
        <end position="122"/>
    </location>
</feature>
<dbReference type="EMBL" id="BMJW01000001">
    <property type="protein sequence ID" value="GGG88318.1"/>
    <property type="molecule type" value="Genomic_DNA"/>
</dbReference>
<accession>A0A917MAM5</accession>